<dbReference type="InterPro" id="IPR002577">
    <property type="entry name" value="HTH_HxlR"/>
</dbReference>
<keyword evidence="3" id="KW-0804">Transcription</keyword>
<dbReference type="eggNOG" id="COG1733">
    <property type="taxonomic scope" value="Bacteria"/>
</dbReference>
<dbReference type="PANTHER" id="PTHR33204:SF18">
    <property type="entry name" value="TRANSCRIPTIONAL REGULATORY PROTEIN"/>
    <property type="match status" value="1"/>
</dbReference>
<evidence type="ECO:0000256" key="2">
    <source>
        <dbReference type="ARBA" id="ARBA00023125"/>
    </source>
</evidence>
<keyword evidence="2" id="KW-0238">DNA-binding</keyword>
<dbReference type="HOGENOM" id="CLU_111585_2_4_5"/>
<dbReference type="KEGG" id="zmp:Zymop_1348"/>
<dbReference type="Gene3D" id="1.10.10.10">
    <property type="entry name" value="Winged helix-like DNA-binding domain superfamily/Winged helix DNA-binding domain"/>
    <property type="match status" value="1"/>
</dbReference>
<evidence type="ECO:0000256" key="1">
    <source>
        <dbReference type="ARBA" id="ARBA00023015"/>
    </source>
</evidence>
<evidence type="ECO:0000256" key="3">
    <source>
        <dbReference type="ARBA" id="ARBA00023163"/>
    </source>
</evidence>
<dbReference type="Proteomes" id="UP000000491">
    <property type="component" value="Chromosome"/>
</dbReference>
<dbReference type="PANTHER" id="PTHR33204">
    <property type="entry name" value="TRANSCRIPTIONAL REGULATOR, MARR FAMILY"/>
    <property type="match status" value="1"/>
</dbReference>
<keyword evidence="1" id="KW-0805">Transcription regulation</keyword>
<dbReference type="InterPro" id="IPR036390">
    <property type="entry name" value="WH_DNA-bd_sf"/>
</dbReference>
<dbReference type="PATRIC" id="fig|579138.3.peg.1429"/>
<gene>
    <name evidence="5" type="ordered locus">Zymop_1348</name>
</gene>
<name>F8EUU2_ZYMMT</name>
<protein>
    <submittedName>
        <fullName evidence="5">Transcriptional regulator, HxlR family</fullName>
    </submittedName>
</protein>
<evidence type="ECO:0000313" key="6">
    <source>
        <dbReference type="Proteomes" id="UP000000491"/>
    </source>
</evidence>
<dbReference type="STRING" id="579138.Zymop_1348"/>
<feature type="domain" description="HTH hxlR-type" evidence="4">
    <location>
        <begin position="18"/>
        <end position="118"/>
    </location>
</feature>
<dbReference type="AlphaFoldDB" id="F8EUU2"/>
<reference evidence="5 6" key="1">
    <citation type="journal article" date="2011" name="J. Bacteriol.">
        <title>Genome sequence of the ethanol-producing Zymomonas mobilis subsp. pomaceae lectotype strain ATCC 29192.</title>
        <authorList>
            <person name="Kouvelis V.N."/>
            <person name="Davenport K.W."/>
            <person name="Brettin T.S."/>
            <person name="Bruce D."/>
            <person name="Detter C."/>
            <person name="Han C.S."/>
            <person name="Nolan M."/>
            <person name="Tapia R."/>
            <person name="Damoulaki A."/>
            <person name="Kyrpides N.C."/>
            <person name="Typas M.A."/>
            <person name="Pappas K.M."/>
        </authorList>
    </citation>
    <scope>NUCLEOTIDE SEQUENCE [LARGE SCALE GENOMIC DNA]</scope>
    <source>
        <strain evidence="6">ATCC 29192 / DSM 22645 / JCM 10191 / CCUG 17912 / NBRC 13757 / NCIMB 11200 / NRRL B-4491 / Barker I</strain>
    </source>
</reference>
<organism evidence="5 6">
    <name type="scientific">Zymomonas mobilis subsp. pomaceae (strain ATCC 29192 / DSM 22645 / JCM 10191 / CCUG 17912 / NBRC 13757 / NCIMB 11200 / NRRL B-4491 / Barker I)</name>
    <dbReference type="NCBI Taxonomy" id="579138"/>
    <lineage>
        <taxon>Bacteria</taxon>
        <taxon>Pseudomonadati</taxon>
        <taxon>Pseudomonadota</taxon>
        <taxon>Alphaproteobacteria</taxon>
        <taxon>Sphingomonadales</taxon>
        <taxon>Zymomonadaceae</taxon>
        <taxon>Zymomonas</taxon>
    </lineage>
</organism>
<dbReference type="EMBL" id="CP002865">
    <property type="protein sequence ID" value="AEI38238.1"/>
    <property type="molecule type" value="Genomic_DNA"/>
</dbReference>
<evidence type="ECO:0000259" key="4">
    <source>
        <dbReference type="PROSITE" id="PS51118"/>
    </source>
</evidence>
<dbReference type="SUPFAM" id="SSF46785">
    <property type="entry name" value="Winged helix' DNA-binding domain"/>
    <property type="match status" value="1"/>
</dbReference>
<accession>F8EUU2</accession>
<dbReference type="RefSeq" id="WP_013934627.1">
    <property type="nucleotide sequence ID" value="NC_015709.1"/>
</dbReference>
<dbReference type="InterPro" id="IPR036388">
    <property type="entry name" value="WH-like_DNA-bd_sf"/>
</dbReference>
<dbReference type="GO" id="GO:0003677">
    <property type="term" value="F:DNA binding"/>
    <property type="evidence" value="ECO:0007669"/>
    <property type="project" value="UniProtKB-KW"/>
</dbReference>
<evidence type="ECO:0000313" key="5">
    <source>
        <dbReference type="EMBL" id="AEI38238.1"/>
    </source>
</evidence>
<dbReference type="PROSITE" id="PS51118">
    <property type="entry name" value="HTH_HXLR"/>
    <property type="match status" value="1"/>
</dbReference>
<dbReference type="Pfam" id="PF01638">
    <property type="entry name" value="HxlR"/>
    <property type="match status" value="1"/>
</dbReference>
<sequence>MTISLPSEYRTAPFDENCAPRRILRLFNGKWTTMILHGLHLLGGASRPGRLLRSIPGLSKKMMTQTLRELESAGLIERIVHQIMPPNVEYRLTPRGHIFVEPIEMLYDWSIQHSTVLDQLFTEIARSQKTSEDNNG</sequence>
<proteinExistence type="predicted"/>